<feature type="transmembrane region" description="Helical" evidence="1">
    <location>
        <begin position="61"/>
        <end position="87"/>
    </location>
</feature>
<dbReference type="OrthoDB" id="5506255at2"/>
<dbReference type="EMBL" id="CP012333">
    <property type="protein sequence ID" value="AKV04707.1"/>
    <property type="molecule type" value="Genomic_DNA"/>
</dbReference>
<feature type="transmembrane region" description="Helical" evidence="1">
    <location>
        <begin position="133"/>
        <end position="155"/>
    </location>
</feature>
<feature type="transmembrane region" description="Helical" evidence="1">
    <location>
        <begin position="167"/>
        <end position="186"/>
    </location>
</feature>
<evidence type="ECO:0000313" key="2">
    <source>
        <dbReference type="EMBL" id="AKV04707.1"/>
    </source>
</evidence>
<keyword evidence="3" id="KW-1185">Reference proteome</keyword>
<proteinExistence type="predicted"/>
<name>A0A0K1QGD6_9BACT</name>
<protein>
    <submittedName>
        <fullName evidence="2">Uncharacterized protein</fullName>
    </submittedName>
</protein>
<dbReference type="AlphaFoldDB" id="A0A0K1QGD6"/>
<reference evidence="2 3" key="1">
    <citation type="submission" date="2015-08" db="EMBL/GenBank/DDBJ databases">
        <authorList>
            <person name="Babu N.S."/>
            <person name="Beckwith C.J."/>
            <person name="Beseler K.G."/>
            <person name="Brison A."/>
            <person name="Carone J.V."/>
            <person name="Caskin T.P."/>
            <person name="Diamond M."/>
            <person name="Durham M.E."/>
            <person name="Foxe J.M."/>
            <person name="Go M."/>
            <person name="Henderson B.A."/>
            <person name="Jones I.B."/>
            <person name="McGettigan J.A."/>
            <person name="Micheletti S.J."/>
            <person name="Nasrallah M.E."/>
            <person name="Ortiz D."/>
            <person name="Piller C.R."/>
            <person name="Privatt S.R."/>
            <person name="Schneider S.L."/>
            <person name="Sharp S."/>
            <person name="Smith T.C."/>
            <person name="Stanton J.D."/>
            <person name="Ullery H.E."/>
            <person name="Wilson R.J."/>
            <person name="Serrano M.G."/>
            <person name="Buck G."/>
            <person name="Lee V."/>
            <person name="Wang Y."/>
            <person name="Carvalho R."/>
            <person name="Voegtly L."/>
            <person name="Shi R."/>
            <person name="Duckworth R."/>
            <person name="Johnson A."/>
            <person name="Loviza R."/>
            <person name="Walstead R."/>
            <person name="Shah Z."/>
            <person name="Kiflezghi M."/>
            <person name="Wade K."/>
            <person name="Ball S.L."/>
            <person name="Bradley K.W."/>
            <person name="Asai D.J."/>
            <person name="Bowman C.A."/>
            <person name="Russell D.A."/>
            <person name="Pope W.H."/>
            <person name="Jacobs-Sera D."/>
            <person name="Hendrix R.W."/>
            <person name="Hatfull G.F."/>
        </authorList>
    </citation>
    <scope>NUCLEOTIDE SEQUENCE [LARGE SCALE GENOMIC DNA]</scope>
    <source>
        <strain evidence="2 3">DSM 27648</strain>
    </source>
</reference>
<keyword evidence="1" id="KW-0472">Membrane</keyword>
<evidence type="ECO:0000313" key="3">
    <source>
        <dbReference type="Proteomes" id="UP000064967"/>
    </source>
</evidence>
<dbReference type="RefSeq" id="WP_146655280.1">
    <property type="nucleotide sequence ID" value="NZ_CP012333.1"/>
</dbReference>
<feature type="transmembrane region" description="Helical" evidence="1">
    <location>
        <begin position="206"/>
        <end position="226"/>
    </location>
</feature>
<dbReference type="Proteomes" id="UP000064967">
    <property type="component" value="Chromosome"/>
</dbReference>
<evidence type="ECO:0000256" key="1">
    <source>
        <dbReference type="SAM" id="Phobius"/>
    </source>
</evidence>
<dbReference type="STRING" id="1391654.AKJ09_11370"/>
<keyword evidence="1" id="KW-0812">Transmembrane</keyword>
<accession>A0A0K1QGD6</accession>
<feature type="transmembrane region" description="Helical" evidence="1">
    <location>
        <begin position="36"/>
        <end position="55"/>
    </location>
</feature>
<dbReference type="KEGG" id="llu:AKJ09_11370"/>
<sequence length="264" mass="28527">MSGLDVLRARVTFRERSLLDVLDLALRFSVVHARDFGKLALLVLVPSLGATIAVGRTQGWAAAWALSLALAFAADVPFTLLVSRLVFEDDVRVREVVRASLRTLPRVLALRLTWLAGLFIMAAFFFVPGLWFAAVSLFSTEVLLLENAGIGHAFVRSHRIASASLADALFAVIVFSTAALAGVLVADVGGRMAIADLLQFRPPAPLWANGGSVLAFVGWFAVLPYLTTARFFVYLNLRTRAEGWDIQTRFAAIAARAEAAKGNA</sequence>
<gene>
    <name evidence="2" type="ORF">AKJ09_11370</name>
</gene>
<feature type="transmembrane region" description="Helical" evidence="1">
    <location>
        <begin position="108"/>
        <end position="127"/>
    </location>
</feature>
<organism evidence="2 3">
    <name type="scientific">Labilithrix luteola</name>
    <dbReference type="NCBI Taxonomy" id="1391654"/>
    <lineage>
        <taxon>Bacteria</taxon>
        <taxon>Pseudomonadati</taxon>
        <taxon>Myxococcota</taxon>
        <taxon>Polyangia</taxon>
        <taxon>Polyangiales</taxon>
        <taxon>Labilitrichaceae</taxon>
        <taxon>Labilithrix</taxon>
    </lineage>
</organism>
<keyword evidence="1" id="KW-1133">Transmembrane helix</keyword>